<feature type="chain" id="PRO_5038884894" evidence="1">
    <location>
        <begin position="23"/>
        <end position="44"/>
    </location>
</feature>
<gene>
    <name evidence="2" type="ORF">GCM10010978_27380</name>
</gene>
<organism evidence="2 3">
    <name type="scientific">Compostibacillus humi</name>
    <dbReference type="NCBI Taxonomy" id="1245525"/>
    <lineage>
        <taxon>Bacteria</taxon>
        <taxon>Bacillati</taxon>
        <taxon>Bacillota</taxon>
        <taxon>Bacilli</taxon>
        <taxon>Bacillales</taxon>
        <taxon>Bacillaceae</taxon>
        <taxon>Compostibacillus</taxon>
    </lineage>
</organism>
<accession>A0A8J2XFZ9</accession>
<feature type="signal peptide" evidence="1">
    <location>
        <begin position="1"/>
        <end position="22"/>
    </location>
</feature>
<sequence>MRKALVALFACMIIAMSLFGLTQTSNDSVEIEEETEHETKTIDL</sequence>
<evidence type="ECO:0000313" key="2">
    <source>
        <dbReference type="EMBL" id="GFZ85803.1"/>
    </source>
</evidence>
<proteinExistence type="predicted"/>
<comment type="caution">
    <text evidence="2">The sequence shown here is derived from an EMBL/GenBank/DDBJ whole genome shotgun (WGS) entry which is preliminary data.</text>
</comment>
<dbReference type="RefSeq" id="WP_268235423.1">
    <property type="nucleotide sequence ID" value="NZ_BMEV01000064.1"/>
</dbReference>
<evidence type="ECO:0000313" key="3">
    <source>
        <dbReference type="Proteomes" id="UP000602050"/>
    </source>
</evidence>
<evidence type="ECO:0000256" key="1">
    <source>
        <dbReference type="SAM" id="SignalP"/>
    </source>
</evidence>
<reference evidence="2" key="2">
    <citation type="submission" date="2020-09" db="EMBL/GenBank/DDBJ databases">
        <authorList>
            <person name="Sun Q."/>
            <person name="Zhou Y."/>
        </authorList>
    </citation>
    <scope>NUCLEOTIDE SEQUENCE</scope>
    <source>
        <strain evidence="2">CGMCC 1.12360</strain>
    </source>
</reference>
<keyword evidence="3" id="KW-1185">Reference proteome</keyword>
<dbReference type="Proteomes" id="UP000602050">
    <property type="component" value="Unassembled WGS sequence"/>
</dbReference>
<keyword evidence="1" id="KW-0732">Signal</keyword>
<reference evidence="2" key="1">
    <citation type="journal article" date="2014" name="Int. J. Syst. Evol. Microbiol.">
        <title>Complete genome sequence of Corynebacterium casei LMG S-19264T (=DSM 44701T), isolated from a smear-ripened cheese.</title>
        <authorList>
            <consortium name="US DOE Joint Genome Institute (JGI-PGF)"/>
            <person name="Walter F."/>
            <person name="Albersmeier A."/>
            <person name="Kalinowski J."/>
            <person name="Ruckert C."/>
        </authorList>
    </citation>
    <scope>NUCLEOTIDE SEQUENCE</scope>
    <source>
        <strain evidence="2">CGMCC 1.12360</strain>
    </source>
</reference>
<dbReference type="EMBL" id="BMEV01000064">
    <property type="protein sequence ID" value="GFZ85803.1"/>
    <property type="molecule type" value="Genomic_DNA"/>
</dbReference>
<protein>
    <submittedName>
        <fullName evidence="2">Uncharacterized protein</fullName>
    </submittedName>
</protein>
<dbReference type="AlphaFoldDB" id="A0A8J2XFZ9"/>
<name>A0A8J2XFZ9_9BACI</name>